<keyword evidence="9" id="KW-1185">Reference proteome</keyword>
<dbReference type="CDD" id="cd06257">
    <property type="entry name" value="DnaJ"/>
    <property type="match status" value="1"/>
</dbReference>
<feature type="region of interest" description="Disordered" evidence="6">
    <location>
        <begin position="329"/>
        <end position="369"/>
    </location>
</feature>
<protein>
    <recommendedName>
        <fullName evidence="2">DnaJ homolog subfamily B member 9</fullName>
    </recommendedName>
    <alternativeName>
        <fullName evidence="3">Endoplasmic reticulum DNA J domain-containing protein 4</fullName>
    </alternativeName>
</protein>
<dbReference type="InterPro" id="IPR018253">
    <property type="entry name" value="DnaJ_domain_CS"/>
</dbReference>
<dbReference type="GO" id="GO:0036503">
    <property type="term" value="P:ERAD pathway"/>
    <property type="evidence" value="ECO:0007669"/>
    <property type="project" value="TreeGrafter"/>
</dbReference>
<evidence type="ECO:0000256" key="4">
    <source>
        <dbReference type="ARBA" id="ARBA00045428"/>
    </source>
</evidence>
<feature type="region of interest" description="Disordered" evidence="6">
    <location>
        <begin position="277"/>
        <end position="300"/>
    </location>
</feature>
<dbReference type="PROSITE" id="PS50076">
    <property type="entry name" value="DNAJ_2"/>
    <property type="match status" value="1"/>
</dbReference>
<sequence>MLVDWVLVGGCVRRWDNCDFRCSKMLNVNSTLRSRLKPQCFTIASSFATSSTRDYYMVLGVSPTATQREIKSAYYSLSKKYHPDVGGGTATEAKFVEINEAYEILRDPNRRRTYDNIRTGARGPRYTGDNGYSGDPFQEFYRRATQGEWQYTSQGGRSGRRYTQAEYERIWEEFRRQAHANEHRSGEWGSAQQRIWEELAKKRADRWREFSNRYPNGPPGGFQWQWSWGPDSNENQQARHEKAIERREFIRKLVLAYTVVFAVVVFIQTLMHIGNDGRHQHNGRNKPNADAQEKGTVSRSVHDQIEQMMRETPGAQAVWQPNAYGEQGAYQVDPLRPSSSPYPYPSDLQTNEVSDRLPHGFPSSQQAFK</sequence>
<evidence type="ECO:0000256" key="7">
    <source>
        <dbReference type="SAM" id="Phobius"/>
    </source>
</evidence>
<dbReference type="AlphaFoldDB" id="A0AAF3JBJ6"/>
<evidence type="ECO:0000256" key="3">
    <source>
        <dbReference type="ARBA" id="ARBA00041533"/>
    </source>
</evidence>
<dbReference type="Proteomes" id="UP000887575">
    <property type="component" value="Unassembled WGS sequence"/>
</dbReference>
<keyword evidence="7" id="KW-0812">Transmembrane</keyword>
<dbReference type="InterPro" id="IPR051948">
    <property type="entry name" value="Hsp70_co-chaperone_J-domain"/>
</dbReference>
<dbReference type="Gene3D" id="1.10.287.110">
    <property type="entry name" value="DnaJ domain"/>
    <property type="match status" value="1"/>
</dbReference>
<dbReference type="SMART" id="SM00271">
    <property type="entry name" value="DnaJ"/>
    <property type="match status" value="1"/>
</dbReference>
<evidence type="ECO:0000259" key="8">
    <source>
        <dbReference type="PROSITE" id="PS50076"/>
    </source>
</evidence>
<accession>A0AAF3JBJ6</accession>
<dbReference type="Pfam" id="PF00226">
    <property type="entry name" value="DnaJ"/>
    <property type="match status" value="1"/>
</dbReference>
<dbReference type="InterPro" id="IPR036869">
    <property type="entry name" value="J_dom_sf"/>
</dbReference>
<proteinExistence type="predicted"/>
<feature type="domain" description="J" evidence="8">
    <location>
        <begin position="54"/>
        <end position="118"/>
    </location>
</feature>
<dbReference type="GO" id="GO:0051087">
    <property type="term" value="F:protein-folding chaperone binding"/>
    <property type="evidence" value="ECO:0007669"/>
    <property type="project" value="TreeGrafter"/>
</dbReference>
<evidence type="ECO:0000256" key="6">
    <source>
        <dbReference type="SAM" id="MobiDB-lite"/>
    </source>
</evidence>
<organism evidence="9 10">
    <name type="scientific">Mesorhabditis belari</name>
    <dbReference type="NCBI Taxonomy" id="2138241"/>
    <lineage>
        <taxon>Eukaryota</taxon>
        <taxon>Metazoa</taxon>
        <taxon>Ecdysozoa</taxon>
        <taxon>Nematoda</taxon>
        <taxon>Chromadorea</taxon>
        <taxon>Rhabditida</taxon>
        <taxon>Rhabditina</taxon>
        <taxon>Rhabditomorpha</taxon>
        <taxon>Rhabditoidea</taxon>
        <taxon>Rhabditidae</taxon>
        <taxon>Mesorhabditinae</taxon>
        <taxon>Mesorhabditis</taxon>
    </lineage>
</organism>
<dbReference type="WBParaSite" id="MBELARI_LOCUS8671">
    <property type="protein sequence ID" value="MBELARI_LOCUS8671"/>
    <property type="gene ID" value="MBELARI_LOCUS8671"/>
</dbReference>
<keyword evidence="1" id="KW-0143">Chaperone</keyword>
<comment type="subunit">
    <text evidence="5">Interacts with HSPA5/BiP; interaction is direct. Interacts with ERN1/IRE1 (via the luminal region). Interacts with DERL1.</text>
</comment>
<name>A0AAF3JBJ6_9BILA</name>
<dbReference type="GO" id="GO:0005783">
    <property type="term" value="C:endoplasmic reticulum"/>
    <property type="evidence" value="ECO:0007669"/>
    <property type="project" value="TreeGrafter"/>
</dbReference>
<comment type="function">
    <text evidence="4">Co-chaperone for Hsp70 protein HSPA5/BiP that acts as a key repressor of the ERN1/IRE1-mediated unfolded protein response (UPR). J domain-containing co-chaperones stimulate the ATPase activity of Hsp70 proteins and are required for efficient substrate recognition by Hsp70 proteins. In the unstressed endoplasmic reticulum, interacts with the luminal region of ERN1/IRE1 and selectively recruits HSPA5/BiP: HSPA5/BiP disrupts the dimerization of the active ERN1/IRE1 luminal region, thereby inactivating ERN1/IRE1. Also involved in endoplasmic reticulum-associated degradation (ERAD) of misfolded proteins. Required for survival of B-cell progenitors and normal antibody production.</text>
</comment>
<feature type="transmembrane region" description="Helical" evidence="7">
    <location>
        <begin position="254"/>
        <end position="274"/>
    </location>
</feature>
<evidence type="ECO:0000313" key="10">
    <source>
        <dbReference type="WBParaSite" id="MBELARI_LOCUS8671"/>
    </source>
</evidence>
<dbReference type="PANTHER" id="PTHR44360:SF1">
    <property type="entry name" value="DNAJ HOMOLOG SUBFAMILY B MEMBER 9"/>
    <property type="match status" value="1"/>
</dbReference>
<evidence type="ECO:0000256" key="5">
    <source>
        <dbReference type="ARBA" id="ARBA00046365"/>
    </source>
</evidence>
<keyword evidence="7" id="KW-1133">Transmembrane helix</keyword>
<dbReference type="PROSITE" id="PS00636">
    <property type="entry name" value="DNAJ_1"/>
    <property type="match status" value="1"/>
</dbReference>
<reference evidence="10" key="1">
    <citation type="submission" date="2024-02" db="UniProtKB">
        <authorList>
            <consortium name="WormBaseParasite"/>
        </authorList>
    </citation>
    <scope>IDENTIFICATION</scope>
</reference>
<keyword evidence="7" id="KW-0472">Membrane</keyword>
<evidence type="ECO:0000256" key="1">
    <source>
        <dbReference type="ARBA" id="ARBA00023186"/>
    </source>
</evidence>
<dbReference type="SUPFAM" id="SSF46565">
    <property type="entry name" value="Chaperone J-domain"/>
    <property type="match status" value="1"/>
</dbReference>
<dbReference type="InterPro" id="IPR001623">
    <property type="entry name" value="DnaJ_domain"/>
</dbReference>
<evidence type="ECO:0000256" key="2">
    <source>
        <dbReference type="ARBA" id="ARBA00040158"/>
    </source>
</evidence>
<evidence type="ECO:0000313" key="9">
    <source>
        <dbReference type="Proteomes" id="UP000887575"/>
    </source>
</evidence>
<dbReference type="GO" id="GO:0051787">
    <property type="term" value="F:misfolded protein binding"/>
    <property type="evidence" value="ECO:0007669"/>
    <property type="project" value="TreeGrafter"/>
</dbReference>
<dbReference type="PRINTS" id="PR00625">
    <property type="entry name" value="JDOMAIN"/>
</dbReference>
<dbReference type="PANTHER" id="PTHR44360">
    <property type="entry name" value="DNAJ HOMOLOG SUBFAMILY B MEMBER 9"/>
    <property type="match status" value="1"/>
</dbReference>